<reference evidence="1" key="1">
    <citation type="journal article" date="2014" name="Front. Microbiol.">
        <title>High frequency of phylogenetically diverse reductive dehalogenase-homologous genes in deep subseafloor sedimentary metagenomes.</title>
        <authorList>
            <person name="Kawai M."/>
            <person name="Futagami T."/>
            <person name="Toyoda A."/>
            <person name="Takaki Y."/>
            <person name="Nishi S."/>
            <person name="Hori S."/>
            <person name="Arai W."/>
            <person name="Tsubouchi T."/>
            <person name="Morono Y."/>
            <person name="Uchiyama I."/>
            <person name="Ito T."/>
            <person name="Fujiyama A."/>
            <person name="Inagaki F."/>
            <person name="Takami H."/>
        </authorList>
    </citation>
    <scope>NUCLEOTIDE SEQUENCE</scope>
    <source>
        <strain evidence="1">Expedition CK06-06</strain>
    </source>
</reference>
<dbReference type="AlphaFoldDB" id="X1MF72"/>
<organism evidence="1">
    <name type="scientific">marine sediment metagenome</name>
    <dbReference type="NCBI Taxonomy" id="412755"/>
    <lineage>
        <taxon>unclassified sequences</taxon>
        <taxon>metagenomes</taxon>
        <taxon>ecological metagenomes</taxon>
    </lineage>
</organism>
<feature type="non-terminal residue" evidence="1">
    <location>
        <position position="1"/>
    </location>
</feature>
<evidence type="ECO:0000313" key="1">
    <source>
        <dbReference type="EMBL" id="GAI16741.1"/>
    </source>
</evidence>
<protein>
    <submittedName>
        <fullName evidence="1">Uncharacterized protein</fullName>
    </submittedName>
</protein>
<comment type="caution">
    <text evidence="1">The sequence shown here is derived from an EMBL/GenBank/DDBJ whole genome shotgun (WGS) entry which is preliminary data.</text>
</comment>
<sequence>HRSYDIAGLWATAGGAQAGDWPQWMRHFKDY</sequence>
<accession>X1MF72</accession>
<proteinExistence type="predicted"/>
<name>X1MF72_9ZZZZ</name>
<dbReference type="EMBL" id="BARV01008144">
    <property type="protein sequence ID" value="GAI16741.1"/>
    <property type="molecule type" value="Genomic_DNA"/>
</dbReference>
<gene>
    <name evidence="1" type="ORF">S06H3_16454</name>
</gene>